<reference evidence="4" key="1">
    <citation type="submission" date="2016-10" db="EMBL/GenBank/DDBJ databases">
        <authorList>
            <person name="Varghese N."/>
            <person name="Submissions S."/>
        </authorList>
    </citation>
    <scope>NUCLEOTIDE SEQUENCE [LARGE SCALE GENOMIC DNA]</scope>
    <source>
        <strain evidence="4">DSM 19886</strain>
    </source>
</reference>
<sequence length="632" mass="72500">MRPFKFLFFLLFFHNSIAQKTEYQSVVLDENLIKNANAVVRLDETDIKLLSSDRMAVKSRTVTTVFRKAGKNAIKNYVYYDSEIKLDEFEAIIYDALGNQVDRIKKKDFKDVSAVSSISLYEDSRIKYFEYIPLSYPYTIDFFYSYQTSNTTFIPKWTPVDDYLVGVVKSQYSFEYPEGTNVRKLEKNFDGYAVSNKSSGNVLIYEAINIPGLKKEMISPSFSDTKPQLILALDKFHLEGIDGEASDWKSFGKWRYDRMLAGRDALSPATVAKIKDLLQGITDPVEKAKVVYKYVQDNTRYISVQLGIGGWMPIAAEEVDRVKYGDCKGLTNYTRALLKSQGIESYYTVVWAGNDKRNIERDFASMQGNHIILNIPNGGNDIWLECTSQKIPFGFLGDFTDDRDVLVITPEGGTIKHTPAYLDSANKKMTRAEVIITPQGHLKSDVVISSQGIQYDKHSSISMLTDQERDKYYKEYWGNINGLKINEIKLNNDKDAVAYVENISLEAQSYASKVADDMLIRLNPFDANNFVPDRYRNREQDFEVARGYLDEDIYTITIPESYKIGVLPEPKIIETKFGTYSMQIAKQGSNDLLYTRKLLIRRGRYANEEYNLYRDFRRTVAKADNLKIILSK</sequence>
<dbReference type="Gene3D" id="2.60.120.1130">
    <property type="match status" value="1"/>
</dbReference>
<evidence type="ECO:0000259" key="1">
    <source>
        <dbReference type="Pfam" id="PF01841"/>
    </source>
</evidence>
<dbReference type="EMBL" id="FNGV01000004">
    <property type="protein sequence ID" value="SDM01272.1"/>
    <property type="molecule type" value="Genomic_DNA"/>
</dbReference>
<dbReference type="STRING" id="192904.SAMN04488514_104113"/>
<dbReference type="OrthoDB" id="8595007at2"/>
<dbReference type="RefSeq" id="WP_089888456.1">
    <property type="nucleotide sequence ID" value="NZ_FNGV01000004.1"/>
</dbReference>
<dbReference type="Pfam" id="PF12969">
    <property type="entry name" value="DUF3857"/>
    <property type="match status" value="1"/>
</dbReference>
<dbReference type="InterPro" id="IPR002931">
    <property type="entry name" value="Transglutaminase-like"/>
</dbReference>
<dbReference type="Gene3D" id="2.60.40.3140">
    <property type="match status" value="1"/>
</dbReference>
<dbReference type="InterPro" id="IPR024618">
    <property type="entry name" value="DUF3857"/>
</dbReference>
<feature type="domain" description="Transglutaminase-like" evidence="1">
    <location>
        <begin position="276"/>
        <end position="385"/>
    </location>
</feature>
<dbReference type="AlphaFoldDB" id="A0A1G9PQZ7"/>
<dbReference type="InterPro" id="IPR038765">
    <property type="entry name" value="Papain-like_cys_pep_sf"/>
</dbReference>
<protein>
    <submittedName>
        <fullName evidence="3">Transglutaminase-like superfamily protein</fullName>
    </submittedName>
</protein>
<keyword evidence="4" id="KW-1185">Reference proteome</keyword>
<evidence type="ECO:0000313" key="4">
    <source>
        <dbReference type="Proteomes" id="UP000199440"/>
    </source>
</evidence>
<dbReference type="SUPFAM" id="SSF54001">
    <property type="entry name" value="Cysteine proteinases"/>
    <property type="match status" value="1"/>
</dbReference>
<dbReference type="Gene3D" id="3.10.620.30">
    <property type="match status" value="1"/>
</dbReference>
<accession>A0A1G9PQZ7</accession>
<dbReference type="Pfam" id="PF01841">
    <property type="entry name" value="Transglut_core"/>
    <property type="match status" value="1"/>
</dbReference>
<dbReference type="Proteomes" id="UP000199440">
    <property type="component" value="Unassembled WGS sequence"/>
</dbReference>
<name>A0A1G9PQZ7_9FLAO</name>
<organism evidence="3 4">
    <name type="scientific">Kriegella aquimaris</name>
    <dbReference type="NCBI Taxonomy" id="192904"/>
    <lineage>
        <taxon>Bacteria</taxon>
        <taxon>Pseudomonadati</taxon>
        <taxon>Bacteroidota</taxon>
        <taxon>Flavobacteriia</taxon>
        <taxon>Flavobacteriales</taxon>
        <taxon>Flavobacteriaceae</taxon>
        <taxon>Kriegella</taxon>
    </lineage>
</organism>
<evidence type="ECO:0000259" key="2">
    <source>
        <dbReference type="Pfam" id="PF12969"/>
    </source>
</evidence>
<feature type="domain" description="DUF3857" evidence="2">
    <location>
        <begin position="54"/>
        <end position="191"/>
    </location>
</feature>
<proteinExistence type="predicted"/>
<gene>
    <name evidence="3" type="ORF">SAMN04488514_104113</name>
</gene>
<evidence type="ECO:0000313" key="3">
    <source>
        <dbReference type="EMBL" id="SDM01272.1"/>
    </source>
</evidence>